<dbReference type="AlphaFoldDB" id="A0AAN9EAC1"/>
<protein>
    <submittedName>
        <fullName evidence="1">Uncharacterized protein</fullName>
    </submittedName>
</protein>
<organism evidence="1 2">
    <name type="scientific">Crotalaria pallida</name>
    <name type="common">Smooth rattlebox</name>
    <name type="synonym">Crotalaria striata</name>
    <dbReference type="NCBI Taxonomy" id="3830"/>
    <lineage>
        <taxon>Eukaryota</taxon>
        <taxon>Viridiplantae</taxon>
        <taxon>Streptophyta</taxon>
        <taxon>Embryophyta</taxon>
        <taxon>Tracheophyta</taxon>
        <taxon>Spermatophyta</taxon>
        <taxon>Magnoliopsida</taxon>
        <taxon>eudicotyledons</taxon>
        <taxon>Gunneridae</taxon>
        <taxon>Pentapetalae</taxon>
        <taxon>rosids</taxon>
        <taxon>fabids</taxon>
        <taxon>Fabales</taxon>
        <taxon>Fabaceae</taxon>
        <taxon>Papilionoideae</taxon>
        <taxon>50 kb inversion clade</taxon>
        <taxon>genistoids sensu lato</taxon>
        <taxon>core genistoids</taxon>
        <taxon>Crotalarieae</taxon>
        <taxon>Crotalaria</taxon>
    </lineage>
</organism>
<keyword evidence="2" id="KW-1185">Reference proteome</keyword>
<reference evidence="1 2" key="1">
    <citation type="submission" date="2024-01" db="EMBL/GenBank/DDBJ databases">
        <title>The genomes of 5 underutilized Papilionoideae crops provide insights into root nodulation and disease resistanc.</title>
        <authorList>
            <person name="Yuan L."/>
        </authorList>
    </citation>
    <scope>NUCLEOTIDE SEQUENCE [LARGE SCALE GENOMIC DNA]</scope>
    <source>
        <strain evidence="1">ZHUSHIDOU_FW_LH</strain>
        <tissue evidence="1">Leaf</tissue>
    </source>
</reference>
<sequence length="77" mass="9051">MLKSVLSDSIQPLSFIHTLQSAKHHHHHHHLRFQHKKISFQFSLSFSFSLQIAISNFAIVQTEASSFTFYRLNKEKE</sequence>
<gene>
    <name evidence="1" type="ORF">RIF29_33115</name>
</gene>
<dbReference type="Proteomes" id="UP001372338">
    <property type="component" value="Unassembled WGS sequence"/>
</dbReference>
<comment type="caution">
    <text evidence="1">The sequence shown here is derived from an EMBL/GenBank/DDBJ whole genome shotgun (WGS) entry which is preliminary data.</text>
</comment>
<dbReference type="EMBL" id="JAYWIO010000007">
    <property type="protein sequence ID" value="KAK7250589.1"/>
    <property type="molecule type" value="Genomic_DNA"/>
</dbReference>
<proteinExistence type="predicted"/>
<evidence type="ECO:0000313" key="1">
    <source>
        <dbReference type="EMBL" id="KAK7250589.1"/>
    </source>
</evidence>
<accession>A0AAN9EAC1</accession>
<name>A0AAN9EAC1_CROPI</name>
<evidence type="ECO:0000313" key="2">
    <source>
        <dbReference type="Proteomes" id="UP001372338"/>
    </source>
</evidence>